<feature type="non-terminal residue" evidence="2">
    <location>
        <position position="1"/>
    </location>
</feature>
<dbReference type="InterPro" id="IPR013783">
    <property type="entry name" value="Ig-like_fold"/>
</dbReference>
<evidence type="ECO:0000313" key="3">
    <source>
        <dbReference type="Proteomes" id="UP000663868"/>
    </source>
</evidence>
<protein>
    <recommendedName>
        <fullName evidence="1">Fibronectin type-III domain-containing protein</fullName>
    </recommendedName>
</protein>
<reference evidence="2" key="1">
    <citation type="submission" date="2021-02" db="EMBL/GenBank/DDBJ databases">
        <authorList>
            <person name="Nowell W R."/>
        </authorList>
    </citation>
    <scope>NUCLEOTIDE SEQUENCE</scope>
</reference>
<comment type="caution">
    <text evidence="2">The sequence shown here is derived from an EMBL/GenBank/DDBJ whole genome shotgun (WGS) entry which is preliminary data.</text>
</comment>
<dbReference type="EMBL" id="CAJOBB010027755">
    <property type="protein sequence ID" value="CAF4425186.1"/>
    <property type="molecule type" value="Genomic_DNA"/>
</dbReference>
<dbReference type="AlphaFoldDB" id="A0A820QU08"/>
<name>A0A820QU08_9BILA</name>
<dbReference type="PROSITE" id="PS50853">
    <property type="entry name" value="FN3"/>
    <property type="match status" value="1"/>
</dbReference>
<dbReference type="Proteomes" id="UP000663868">
    <property type="component" value="Unassembled WGS sequence"/>
</dbReference>
<feature type="non-terminal residue" evidence="2">
    <location>
        <position position="122"/>
    </location>
</feature>
<dbReference type="Gene3D" id="2.60.40.10">
    <property type="entry name" value="Immunoglobulins"/>
    <property type="match status" value="1"/>
</dbReference>
<dbReference type="InterPro" id="IPR003961">
    <property type="entry name" value="FN3_dom"/>
</dbReference>
<feature type="domain" description="Fibronectin type-III" evidence="1">
    <location>
        <begin position="42"/>
        <end position="122"/>
    </location>
</feature>
<proteinExistence type="predicted"/>
<evidence type="ECO:0000313" key="2">
    <source>
        <dbReference type="EMBL" id="CAF4425186.1"/>
    </source>
</evidence>
<organism evidence="2 3">
    <name type="scientific">Adineta steineri</name>
    <dbReference type="NCBI Taxonomy" id="433720"/>
    <lineage>
        <taxon>Eukaryota</taxon>
        <taxon>Metazoa</taxon>
        <taxon>Spiralia</taxon>
        <taxon>Gnathifera</taxon>
        <taxon>Rotifera</taxon>
        <taxon>Eurotatoria</taxon>
        <taxon>Bdelloidea</taxon>
        <taxon>Adinetida</taxon>
        <taxon>Adinetidae</taxon>
        <taxon>Adineta</taxon>
    </lineage>
</organism>
<gene>
    <name evidence="2" type="ORF">KXQ929_LOCUS52441</name>
</gene>
<dbReference type="SUPFAM" id="SSF49265">
    <property type="entry name" value="Fibronectin type III"/>
    <property type="match status" value="1"/>
</dbReference>
<accession>A0A820QU08</accession>
<dbReference type="InterPro" id="IPR036116">
    <property type="entry name" value="FN3_sf"/>
</dbReference>
<evidence type="ECO:0000259" key="1">
    <source>
        <dbReference type="PROSITE" id="PS50853"/>
    </source>
</evidence>
<sequence length="122" mass="13982">EKSIDQYVLSNNSLYITDLKLDDNHSQYQCGPTQYQIQLYDKPASVHGKIHYTTSNEIGIKFDYPSVIIESLIITYKSKENLILNEFHLFPPLLNIRLTNLSCGNTYDIMIYAKNQAGFSPS</sequence>